<dbReference type="Pfam" id="PF05231">
    <property type="entry name" value="MASE1"/>
    <property type="match status" value="1"/>
</dbReference>
<dbReference type="GO" id="GO:0005886">
    <property type="term" value="C:plasma membrane"/>
    <property type="evidence" value="ECO:0007669"/>
    <property type="project" value="UniProtKB-SubCell"/>
</dbReference>
<evidence type="ECO:0000256" key="1">
    <source>
        <dbReference type="ARBA" id="ARBA00004651"/>
    </source>
</evidence>
<dbReference type="CDD" id="cd01948">
    <property type="entry name" value="EAL"/>
    <property type="match status" value="1"/>
</dbReference>
<dbReference type="NCBIfam" id="TIGR00254">
    <property type="entry name" value="GGDEF"/>
    <property type="match status" value="1"/>
</dbReference>
<keyword evidence="4 7" id="KW-1133">Transmembrane helix</keyword>
<dbReference type="EMBL" id="AP021881">
    <property type="protein sequence ID" value="BBP01413.1"/>
    <property type="molecule type" value="Genomic_DNA"/>
</dbReference>
<evidence type="ECO:0000259" key="10">
    <source>
        <dbReference type="PROSITE" id="PS50887"/>
    </source>
</evidence>
<dbReference type="InterPro" id="IPR000014">
    <property type="entry name" value="PAS"/>
</dbReference>
<gene>
    <name evidence="11" type="ORF">SFSGTM_21210</name>
</gene>
<dbReference type="InterPro" id="IPR035919">
    <property type="entry name" value="EAL_sf"/>
</dbReference>
<dbReference type="Gene3D" id="3.20.20.450">
    <property type="entry name" value="EAL domain"/>
    <property type="match status" value="1"/>
</dbReference>
<dbReference type="InterPro" id="IPR001633">
    <property type="entry name" value="EAL_dom"/>
</dbReference>
<dbReference type="InterPro" id="IPR007895">
    <property type="entry name" value="MASE1"/>
</dbReference>
<dbReference type="Pfam" id="PF00563">
    <property type="entry name" value="EAL"/>
    <property type="match status" value="1"/>
</dbReference>
<dbReference type="SMART" id="SM00267">
    <property type="entry name" value="GGDEF"/>
    <property type="match status" value="1"/>
</dbReference>
<feature type="domain" description="PAS" evidence="8">
    <location>
        <begin position="291"/>
        <end position="333"/>
    </location>
</feature>
<dbReference type="RefSeq" id="WP_162085194.1">
    <property type="nucleotide sequence ID" value="NZ_AP021881.1"/>
</dbReference>
<protein>
    <recommendedName>
        <fullName evidence="13">Diguanylate cyclase/phosphodiesterase</fullName>
    </recommendedName>
</protein>
<dbReference type="NCBIfam" id="TIGR00229">
    <property type="entry name" value="sensory_box"/>
    <property type="match status" value="2"/>
</dbReference>
<dbReference type="FunFam" id="3.30.70.270:FF:000001">
    <property type="entry name" value="Diguanylate cyclase domain protein"/>
    <property type="match status" value="1"/>
</dbReference>
<feature type="transmembrane region" description="Helical" evidence="7">
    <location>
        <begin position="255"/>
        <end position="274"/>
    </location>
</feature>
<dbReference type="CDD" id="cd01949">
    <property type="entry name" value="GGDEF"/>
    <property type="match status" value="1"/>
</dbReference>
<reference evidence="12" key="1">
    <citation type="submission" date="2019-11" db="EMBL/GenBank/DDBJ databases">
        <title>Isolation and characterization of a novel species in the genus Sulfuriferula.</title>
        <authorList>
            <person name="Mochizuki J."/>
            <person name="Kojima H."/>
            <person name="Fukui M."/>
        </authorList>
    </citation>
    <scope>NUCLEOTIDE SEQUENCE [LARGE SCALE GENOMIC DNA]</scope>
    <source>
        <strain evidence="12">SGTM</strain>
    </source>
</reference>
<dbReference type="SMART" id="SM00052">
    <property type="entry name" value="EAL"/>
    <property type="match status" value="1"/>
</dbReference>
<dbReference type="SUPFAM" id="SSF55785">
    <property type="entry name" value="PYP-like sensor domain (PAS domain)"/>
    <property type="match status" value="2"/>
</dbReference>
<dbReference type="FunFam" id="3.20.20.450:FF:000001">
    <property type="entry name" value="Cyclic di-GMP phosphodiesterase yahA"/>
    <property type="match status" value="1"/>
</dbReference>
<sequence>MIKQLLLASAYFAAGWLGLQIPSIGTHITLVWLPTGIAVAALLLWGRGVWPGVYLGAFLVNLAIGSAWPLAASIAIGNTLGPLLTATWLKRVGFQTSFARQKDVALFISGAMIGMMVSASGGVMSLYFAGLLPVDFIASAWFTWWMGDAIGVLLAAPIVLSLGKKRFVHPIIKYHKEFVLWILVATPTAWFAFVHDYHGGSQTLPLAYLTLPMLAWAALRFGNTGATLSGLAFSVVAAWATATGHGAFYMEDTHVSLFLIWSYMATIVLTGLLITAMQAERWQVVQTLHESEAKLRGLYELSPLGIVLTDMDGKFIEFNQAFQDICGYSTEELHTLDYWELTPRKYEADEARQLASLQRIGCYGPYEKEYIHKDGHLIPLRLNGMVITASDGKQQIWSIVEDITISKRSALALRRENEKNQALLRNASDGIHILDMKGNILEVSDSFCTMLGYRREEMAGMNVTRWDVQFPVAEIEPTIKQQYDKQARSEFTTKHKRKDGHSFDVEISGFPLELDGKPVMFYSSRDVTDRLKAEDEIKHLAFYDTLTNLPNRRLLTDRLSQAIATSARSGRKGALLFIDLDNFKTLNDTLGHDQGDLLLQQVAQRLAGCVRQGDTVARFGGDEFVVMLVDLSENMDEAATVTKNVGEKILATLNQSYQLDEHVHHSTSSIGATLFDGHQHPIEELLKHADMAMYKAKEAGRNVMRFFDLGMQSAVTVRAALENDLRYSIPNHEFILYYQPQVDRDGRMTGAEALVRWLHPQRGMVPPDEFIHVAEETGLILPLGKWILETACAQLALWAKQPELAHLTLAVNISVRQFQHEDFVEQVLAVIDQAGIDPNKLKLEITESIILDNVEDIITKMDVLKNHGVGFSLDDFGTGYSSLSYLKRLPLDQLKIDKSFVRDVFTDTNDAAIARTIVSLAHGLELSVIAEGVETNAQQNFLANAGCFSYQGYLFSRPLPVAEFELFMKQQ</sequence>
<dbReference type="SMART" id="SM00086">
    <property type="entry name" value="PAC"/>
    <property type="match status" value="2"/>
</dbReference>
<dbReference type="KEGG" id="sniv:SFSGTM_21210"/>
<feature type="transmembrane region" description="Helical" evidence="7">
    <location>
        <begin position="30"/>
        <end position="45"/>
    </location>
</feature>
<feature type="domain" description="GGDEF" evidence="10">
    <location>
        <begin position="571"/>
        <end position="709"/>
    </location>
</feature>
<feature type="transmembrane region" description="Helical" evidence="7">
    <location>
        <begin position="104"/>
        <end position="129"/>
    </location>
</feature>
<evidence type="ECO:0000256" key="4">
    <source>
        <dbReference type="ARBA" id="ARBA00022989"/>
    </source>
</evidence>
<dbReference type="Proteomes" id="UP000463939">
    <property type="component" value="Chromosome"/>
</dbReference>
<accession>A0A809S9P4</accession>
<evidence type="ECO:0000256" key="5">
    <source>
        <dbReference type="ARBA" id="ARBA00023136"/>
    </source>
</evidence>
<evidence type="ECO:0000313" key="12">
    <source>
        <dbReference type="Proteomes" id="UP000463939"/>
    </source>
</evidence>
<dbReference type="InterPro" id="IPR001610">
    <property type="entry name" value="PAC"/>
</dbReference>
<dbReference type="CDD" id="cd00130">
    <property type="entry name" value="PAS"/>
    <property type="match status" value="2"/>
</dbReference>
<feature type="domain" description="PAS" evidence="8">
    <location>
        <begin position="416"/>
        <end position="462"/>
    </location>
</feature>
<dbReference type="InterPro" id="IPR000160">
    <property type="entry name" value="GGDEF_dom"/>
</dbReference>
<evidence type="ECO:0000256" key="7">
    <source>
        <dbReference type="SAM" id="Phobius"/>
    </source>
</evidence>
<dbReference type="Pfam" id="PF00990">
    <property type="entry name" value="GGDEF"/>
    <property type="match status" value="1"/>
</dbReference>
<dbReference type="InterPro" id="IPR043128">
    <property type="entry name" value="Rev_trsase/Diguanyl_cyclase"/>
</dbReference>
<dbReference type="SUPFAM" id="SSF141868">
    <property type="entry name" value="EAL domain-like"/>
    <property type="match status" value="1"/>
</dbReference>
<feature type="transmembrane region" description="Helical" evidence="7">
    <location>
        <begin position="141"/>
        <end position="162"/>
    </location>
</feature>
<comment type="subcellular location">
    <subcellularLocation>
        <location evidence="1">Cell membrane</location>
        <topology evidence="1">Multi-pass membrane protein</topology>
    </subcellularLocation>
</comment>
<dbReference type="Pfam" id="PF13426">
    <property type="entry name" value="PAS_9"/>
    <property type="match status" value="2"/>
</dbReference>
<dbReference type="SMART" id="SM00091">
    <property type="entry name" value="PAS"/>
    <property type="match status" value="2"/>
</dbReference>
<dbReference type="SUPFAM" id="SSF55073">
    <property type="entry name" value="Nucleotide cyclase"/>
    <property type="match status" value="1"/>
</dbReference>
<keyword evidence="3 7" id="KW-0812">Transmembrane</keyword>
<keyword evidence="2" id="KW-1003">Cell membrane</keyword>
<dbReference type="InterPro" id="IPR029787">
    <property type="entry name" value="Nucleotide_cyclase"/>
</dbReference>
<dbReference type="PROSITE" id="PS50887">
    <property type="entry name" value="GGDEF"/>
    <property type="match status" value="1"/>
</dbReference>
<dbReference type="InterPro" id="IPR052155">
    <property type="entry name" value="Biofilm_reg_signaling"/>
</dbReference>
<keyword evidence="5 7" id="KW-0472">Membrane</keyword>
<proteinExistence type="predicted"/>
<evidence type="ECO:0000256" key="3">
    <source>
        <dbReference type="ARBA" id="ARBA00022692"/>
    </source>
</evidence>
<dbReference type="InterPro" id="IPR035965">
    <property type="entry name" value="PAS-like_dom_sf"/>
</dbReference>
<dbReference type="PANTHER" id="PTHR44757">
    <property type="entry name" value="DIGUANYLATE CYCLASE DGCP"/>
    <property type="match status" value="1"/>
</dbReference>
<dbReference type="AlphaFoldDB" id="A0A809S9P4"/>
<dbReference type="GO" id="GO:0071111">
    <property type="term" value="F:cyclic-guanylate-specific phosphodiesterase activity"/>
    <property type="evidence" value="ECO:0007669"/>
    <property type="project" value="UniProtKB-EC"/>
</dbReference>
<dbReference type="Gene3D" id="3.30.70.270">
    <property type="match status" value="1"/>
</dbReference>
<feature type="transmembrane region" description="Helical" evidence="7">
    <location>
        <begin position="174"/>
        <end position="193"/>
    </location>
</feature>
<name>A0A809S9P4_9PROT</name>
<evidence type="ECO:0000256" key="6">
    <source>
        <dbReference type="ARBA" id="ARBA00051114"/>
    </source>
</evidence>
<comment type="catalytic activity">
    <reaction evidence="6">
        <text>3',3'-c-di-GMP + H2O = 5'-phosphoguanylyl(3'-&gt;5')guanosine + H(+)</text>
        <dbReference type="Rhea" id="RHEA:24902"/>
        <dbReference type="ChEBI" id="CHEBI:15377"/>
        <dbReference type="ChEBI" id="CHEBI:15378"/>
        <dbReference type="ChEBI" id="CHEBI:58754"/>
        <dbReference type="ChEBI" id="CHEBI:58805"/>
        <dbReference type="EC" id="3.1.4.52"/>
    </reaction>
    <physiologicalReaction direction="left-to-right" evidence="6">
        <dbReference type="Rhea" id="RHEA:24903"/>
    </physiologicalReaction>
</comment>
<dbReference type="PROSITE" id="PS50883">
    <property type="entry name" value="EAL"/>
    <property type="match status" value="1"/>
</dbReference>
<dbReference type="GO" id="GO:0071732">
    <property type="term" value="P:cellular response to nitric oxide"/>
    <property type="evidence" value="ECO:0007669"/>
    <property type="project" value="UniProtKB-ARBA"/>
</dbReference>
<feature type="domain" description="EAL" evidence="9">
    <location>
        <begin position="718"/>
        <end position="971"/>
    </location>
</feature>
<evidence type="ECO:0000259" key="8">
    <source>
        <dbReference type="PROSITE" id="PS50112"/>
    </source>
</evidence>
<evidence type="ECO:0008006" key="13">
    <source>
        <dbReference type="Google" id="ProtNLM"/>
    </source>
</evidence>
<evidence type="ECO:0000256" key="2">
    <source>
        <dbReference type="ARBA" id="ARBA00022475"/>
    </source>
</evidence>
<organism evidence="11 12">
    <name type="scientific">Sulfuriferula nivalis</name>
    <dbReference type="NCBI Taxonomy" id="2675298"/>
    <lineage>
        <taxon>Bacteria</taxon>
        <taxon>Pseudomonadati</taxon>
        <taxon>Pseudomonadota</taxon>
        <taxon>Betaproteobacteria</taxon>
        <taxon>Nitrosomonadales</taxon>
        <taxon>Sulfuricellaceae</taxon>
        <taxon>Sulfuriferula</taxon>
    </lineage>
</organism>
<keyword evidence="12" id="KW-1185">Reference proteome</keyword>
<dbReference type="Gene3D" id="3.30.450.20">
    <property type="entry name" value="PAS domain"/>
    <property type="match status" value="2"/>
</dbReference>
<evidence type="ECO:0000259" key="9">
    <source>
        <dbReference type="PROSITE" id="PS50883"/>
    </source>
</evidence>
<evidence type="ECO:0000313" key="11">
    <source>
        <dbReference type="EMBL" id="BBP01413.1"/>
    </source>
</evidence>
<dbReference type="PROSITE" id="PS50112">
    <property type="entry name" value="PAS"/>
    <property type="match status" value="2"/>
</dbReference>
<dbReference type="PANTHER" id="PTHR44757:SF2">
    <property type="entry name" value="BIOFILM ARCHITECTURE MAINTENANCE PROTEIN MBAA"/>
    <property type="match status" value="1"/>
</dbReference>